<feature type="domain" description="N-acetyltransferase" evidence="1">
    <location>
        <begin position="12"/>
        <end position="174"/>
    </location>
</feature>
<dbReference type="SUPFAM" id="SSF55729">
    <property type="entry name" value="Acyl-CoA N-acyltransferases (Nat)"/>
    <property type="match status" value="1"/>
</dbReference>
<dbReference type="GO" id="GO:0016747">
    <property type="term" value="F:acyltransferase activity, transferring groups other than amino-acyl groups"/>
    <property type="evidence" value="ECO:0007669"/>
    <property type="project" value="InterPro"/>
</dbReference>
<dbReference type="InterPro" id="IPR000182">
    <property type="entry name" value="GNAT_dom"/>
</dbReference>
<dbReference type="Proteomes" id="UP000050421">
    <property type="component" value="Unassembled WGS sequence"/>
</dbReference>
<protein>
    <submittedName>
        <fullName evidence="2">Acetyltransferase</fullName>
    </submittedName>
</protein>
<dbReference type="Gene3D" id="3.40.630.30">
    <property type="match status" value="1"/>
</dbReference>
<organism evidence="2 3">
    <name type="scientific">Algoriphagus marincola HL-49</name>
    <dbReference type="NCBI Taxonomy" id="1305737"/>
    <lineage>
        <taxon>Bacteria</taxon>
        <taxon>Pseudomonadati</taxon>
        <taxon>Bacteroidota</taxon>
        <taxon>Cytophagia</taxon>
        <taxon>Cytophagales</taxon>
        <taxon>Cyclobacteriaceae</taxon>
        <taxon>Algoriphagus</taxon>
    </lineage>
</organism>
<proteinExistence type="predicted"/>
<evidence type="ECO:0000259" key="1">
    <source>
        <dbReference type="PROSITE" id="PS51186"/>
    </source>
</evidence>
<comment type="caution">
    <text evidence="2">The sequence shown here is derived from an EMBL/GenBank/DDBJ whole genome shotgun (WGS) entry which is preliminary data.</text>
</comment>
<dbReference type="EMBL" id="LJXT01000002">
    <property type="protein sequence ID" value="KPQ20066.1"/>
    <property type="molecule type" value="Genomic_DNA"/>
</dbReference>
<sequence>MMESVHLENDQILLRPILEQDFSLLQSKTQDHALWDFFTHNLSTMAGMRDWAQPAMNGERLQFVVVDKKSGVLMGSTAFGNYSARDQRIEIGWTWLGKDFHGKGINRQMKYLMLSHAFEKLGMQRVEIKTDVLNISARKAVEKMGFVEEGVLRSHTLLSTGRRRNTIYYSILADEWNILKKK</sequence>
<evidence type="ECO:0000313" key="3">
    <source>
        <dbReference type="Proteomes" id="UP000050421"/>
    </source>
</evidence>
<dbReference type="Pfam" id="PF13302">
    <property type="entry name" value="Acetyltransf_3"/>
    <property type="match status" value="1"/>
</dbReference>
<reference evidence="2 3" key="1">
    <citation type="submission" date="2015-09" db="EMBL/GenBank/DDBJ databases">
        <title>Identification and resolution of microdiversity through metagenomic sequencing of parallel consortia.</title>
        <authorList>
            <person name="Nelson W.C."/>
            <person name="Romine M.F."/>
            <person name="Lindemann S.R."/>
        </authorList>
    </citation>
    <scope>NUCLEOTIDE SEQUENCE [LARGE SCALE GENOMIC DNA]</scope>
    <source>
        <strain evidence="2">HL-49</strain>
    </source>
</reference>
<dbReference type="PANTHER" id="PTHR43610:SF1">
    <property type="entry name" value="N-ACETYLTRANSFERASE DOMAIN-CONTAINING PROTEIN"/>
    <property type="match status" value="1"/>
</dbReference>
<dbReference type="OrthoDB" id="9795199at2"/>
<dbReference type="STRING" id="1305737.GCA_000526355_00515"/>
<keyword evidence="2" id="KW-0808">Transferase</keyword>
<dbReference type="PROSITE" id="PS51186">
    <property type="entry name" value="GNAT"/>
    <property type="match status" value="1"/>
</dbReference>
<dbReference type="InterPro" id="IPR016181">
    <property type="entry name" value="Acyl_CoA_acyltransferase"/>
</dbReference>
<evidence type="ECO:0000313" key="2">
    <source>
        <dbReference type="EMBL" id="KPQ20066.1"/>
    </source>
</evidence>
<name>A0A0N8KHL4_9BACT</name>
<accession>A0A0N8KHL4</accession>
<dbReference type="AlphaFoldDB" id="A0A0N8KHL4"/>
<gene>
    <name evidence="2" type="ORF">HLUCCX10_00430</name>
</gene>
<dbReference type="eggNOG" id="COG1670">
    <property type="taxonomic scope" value="Bacteria"/>
</dbReference>
<dbReference type="PANTHER" id="PTHR43610">
    <property type="entry name" value="BLL6696 PROTEIN"/>
    <property type="match status" value="1"/>
</dbReference>
<dbReference type="PATRIC" id="fig|1305737.6.peg.544"/>